<evidence type="ECO:0000313" key="2">
    <source>
        <dbReference type="Proteomes" id="UP001638806"/>
    </source>
</evidence>
<sequence>MYTLRTSPDDSSAETWARAILGDVPNLAENLAWHWLLRFPLHHEKSAAHVAGWRIGGKADEWIRIENSSWLMDGNIVVVKKQQEVSLVTMEGALKMQKSA</sequence>
<comment type="caution">
    <text evidence="1">The sequence shown here is derived from an EMBL/GenBank/DDBJ whole genome shotgun (WGS) entry which is preliminary data.</text>
</comment>
<keyword evidence="2" id="KW-1185">Reference proteome</keyword>
<dbReference type="EMBL" id="JBGNUJ010000013">
    <property type="protein sequence ID" value="KAL3951853.1"/>
    <property type="molecule type" value="Genomic_DNA"/>
</dbReference>
<proteinExistence type="predicted"/>
<accession>A0ACC4D701</accession>
<protein>
    <submittedName>
        <fullName evidence="1">Uncharacterized protein</fullName>
    </submittedName>
</protein>
<gene>
    <name evidence="1" type="ORF">ACCO45_013570</name>
</gene>
<name>A0ACC4D701_PURLI</name>
<evidence type="ECO:0000313" key="1">
    <source>
        <dbReference type="EMBL" id="KAL3951853.1"/>
    </source>
</evidence>
<reference evidence="1" key="1">
    <citation type="submission" date="2024-12" db="EMBL/GenBank/DDBJ databases">
        <title>Comparative genomics and development of molecular markers within Purpureocillium lilacinum and among Purpureocillium species.</title>
        <authorList>
            <person name="Yeh Z.-Y."/>
            <person name="Ni N.-T."/>
            <person name="Lo P.-H."/>
            <person name="Mushyakhwo K."/>
            <person name="Lin C.-F."/>
            <person name="Nai Y.-S."/>
        </authorList>
    </citation>
    <scope>NUCLEOTIDE SEQUENCE</scope>
    <source>
        <strain evidence="1">NCHU-NPUST-175</strain>
    </source>
</reference>
<dbReference type="Proteomes" id="UP001638806">
    <property type="component" value="Unassembled WGS sequence"/>
</dbReference>
<organism evidence="1 2">
    <name type="scientific">Purpureocillium lilacinum</name>
    <name type="common">Paecilomyces lilacinus</name>
    <dbReference type="NCBI Taxonomy" id="33203"/>
    <lineage>
        <taxon>Eukaryota</taxon>
        <taxon>Fungi</taxon>
        <taxon>Dikarya</taxon>
        <taxon>Ascomycota</taxon>
        <taxon>Pezizomycotina</taxon>
        <taxon>Sordariomycetes</taxon>
        <taxon>Hypocreomycetidae</taxon>
        <taxon>Hypocreales</taxon>
        <taxon>Ophiocordycipitaceae</taxon>
        <taxon>Purpureocillium</taxon>
    </lineage>
</organism>